<reference evidence="4" key="2">
    <citation type="journal article" date="2021" name="PeerJ">
        <title>Extensive microbial diversity within the chicken gut microbiome revealed by metagenomics and culture.</title>
        <authorList>
            <person name="Gilroy R."/>
            <person name="Ravi A."/>
            <person name="Getino M."/>
            <person name="Pursley I."/>
            <person name="Horton D.L."/>
            <person name="Alikhan N.F."/>
            <person name="Baker D."/>
            <person name="Gharbi K."/>
            <person name="Hall N."/>
            <person name="Watson M."/>
            <person name="Adriaenssens E.M."/>
            <person name="Foster-Nyarko E."/>
            <person name="Jarju S."/>
            <person name="Secka A."/>
            <person name="Antonio M."/>
            <person name="Oren A."/>
            <person name="Chaudhuri R.R."/>
            <person name="La Ragione R."/>
            <person name="Hildebrand F."/>
            <person name="Pallen M.J."/>
        </authorList>
    </citation>
    <scope>NUCLEOTIDE SEQUENCE</scope>
    <source>
        <strain evidence="4">ChiGjej2B2-16831</strain>
    </source>
</reference>
<dbReference type="Pfam" id="PF14278">
    <property type="entry name" value="TetR_C_8"/>
    <property type="match status" value="1"/>
</dbReference>
<dbReference type="InterPro" id="IPR009057">
    <property type="entry name" value="Homeodomain-like_sf"/>
</dbReference>
<dbReference type="PANTHER" id="PTHR43479:SF23">
    <property type="entry name" value="HTH TETR-TYPE DOMAIN-CONTAINING PROTEIN"/>
    <property type="match status" value="1"/>
</dbReference>
<evidence type="ECO:0000256" key="2">
    <source>
        <dbReference type="PROSITE-ProRule" id="PRU00335"/>
    </source>
</evidence>
<feature type="domain" description="HTH tetR-type" evidence="3">
    <location>
        <begin position="6"/>
        <end position="66"/>
    </location>
</feature>
<gene>
    <name evidence="4" type="ORF">IAD24_04965</name>
</gene>
<feature type="DNA-binding region" description="H-T-H motif" evidence="2">
    <location>
        <begin position="29"/>
        <end position="48"/>
    </location>
</feature>
<dbReference type="PANTHER" id="PTHR43479">
    <property type="entry name" value="ACREF/ENVCD OPERON REPRESSOR-RELATED"/>
    <property type="match status" value="1"/>
</dbReference>
<protein>
    <submittedName>
        <fullName evidence="4">TetR family transcriptional regulator</fullName>
    </submittedName>
</protein>
<dbReference type="InterPro" id="IPR001647">
    <property type="entry name" value="HTH_TetR"/>
</dbReference>
<dbReference type="Gene3D" id="1.10.357.10">
    <property type="entry name" value="Tetracycline Repressor, domain 2"/>
    <property type="match status" value="1"/>
</dbReference>
<keyword evidence="1 2" id="KW-0238">DNA-binding</keyword>
<evidence type="ECO:0000313" key="5">
    <source>
        <dbReference type="Proteomes" id="UP000824128"/>
    </source>
</evidence>
<organism evidence="4 5">
    <name type="scientific">Candidatus Aphodomorpha intestinavium</name>
    <dbReference type="NCBI Taxonomy" id="2840672"/>
    <lineage>
        <taxon>Bacteria</taxon>
        <taxon>Bacillati</taxon>
        <taxon>Bacillota</taxon>
        <taxon>Clostridia</taxon>
        <taxon>Eubacteriales</taxon>
        <taxon>Candidatus Aphodomorpha</taxon>
    </lineage>
</organism>
<comment type="caution">
    <text evidence="4">The sequence shown here is derived from an EMBL/GenBank/DDBJ whole genome shotgun (WGS) entry which is preliminary data.</text>
</comment>
<dbReference type="AlphaFoldDB" id="A0A9D1SSU5"/>
<evidence type="ECO:0000256" key="1">
    <source>
        <dbReference type="ARBA" id="ARBA00023125"/>
    </source>
</evidence>
<sequence>MDRRQQRTREAIFRAFSALLARKRYDHITVQEIIDAANIGRSTFYAHFETKDALLRAVCTELFAHIVSEEPLREATHDFSHGAYGLAERLAHILYHIRDRRQDLCGLLRGDGLFLRYFCEYLTGLFAEYLPARAAVPRDFLLDQLTGGFAGAARWWMRTGMAQQPEQVAAYFLACAAPLQPGPPDGAAARGA</sequence>
<accession>A0A9D1SSU5</accession>
<dbReference type="PROSITE" id="PS50977">
    <property type="entry name" value="HTH_TETR_2"/>
    <property type="match status" value="1"/>
</dbReference>
<dbReference type="InterPro" id="IPR050624">
    <property type="entry name" value="HTH-type_Tx_Regulator"/>
</dbReference>
<dbReference type="GO" id="GO:0003677">
    <property type="term" value="F:DNA binding"/>
    <property type="evidence" value="ECO:0007669"/>
    <property type="project" value="UniProtKB-UniRule"/>
</dbReference>
<dbReference type="Pfam" id="PF00440">
    <property type="entry name" value="TetR_N"/>
    <property type="match status" value="1"/>
</dbReference>
<name>A0A9D1SSU5_9FIRM</name>
<reference evidence="4" key="1">
    <citation type="submission" date="2020-10" db="EMBL/GenBank/DDBJ databases">
        <authorList>
            <person name="Gilroy R."/>
        </authorList>
    </citation>
    <scope>NUCLEOTIDE SEQUENCE</scope>
    <source>
        <strain evidence="4">ChiGjej2B2-16831</strain>
    </source>
</reference>
<evidence type="ECO:0000313" key="4">
    <source>
        <dbReference type="EMBL" id="HIU94493.1"/>
    </source>
</evidence>
<dbReference type="InterPro" id="IPR039532">
    <property type="entry name" value="TetR_C_Firmicutes"/>
</dbReference>
<dbReference type="SUPFAM" id="SSF46689">
    <property type="entry name" value="Homeodomain-like"/>
    <property type="match status" value="1"/>
</dbReference>
<evidence type="ECO:0000259" key="3">
    <source>
        <dbReference type="PROSITE" id="PS50977"/>
    </source>
</evidence>
<proteinExistence type="predicted"/>
<dbReference type="EMBL" id="DVNZ01000156">
    <property type="protein sequence ID" value="HIU94493.1"/>
    <property type="molecule type" value="Genomic_DNA"/>
</dbReference>
<dbReference type="Proteomes" id="UP000824128">
    <property type="component" value="Unassembled WGS sequence"/>
</dbReference>